<dbReference type="Proteomes" id="UP001157114">
    <property type="component" value="Unassembled WGS sequence"/>
</dbReference>
<protein>
    <submittedName>
        <fullName evidence="1">DNA topology modulation protein</fullName>
    </submittedName>
</protein>
<sequence length="186" mass="22161">MNKGMPRKIHIIGSVGSGKTTFARQLSIEWGIPHYELDNVVWKRSKPADIRRTDEERDQVLRSIIQSDTWIVEGAHYKEWMFPSLNSAEAIVFMDTAYSVRRYRIVRRFILQLLRIEQSHYRPTLTIFRNMFIWNANFERQIKPELLNTLNDYSAKSIRLSTKDEISNYYKEQNNGYTTYNKSYHS</sequence>
<comment type="caution">
    <text evidence="1">The sequence shown here is derived from an EMBL/GenBank/DDBJ whole genome shotgun (WGS) entry which is preliminary data.</text>
</comment>
<dbReference type="EMBL" id="BSSQ01000019">
    <property type="protein sequence ID" value="GLX70508.1"/>
    <property type="molecule type" value="Genomic_DNA"/>
</dbReference>
<dbReference type="Gene3D" id="3.40.50.300">
    <property type="entry name" value="P-loop containing nucleotide triphosphate hydrolases"/>
    <property type="match status" value="1"/>
</dbReference>
<accession>A0ABQ6GJW1</accession>
<evidence type="ECO:0000313" key="1">
    <source>
        <dbReference type="EMBL" id="GLX70508.1"/>
    </source>
</evidence>
<organism evidence="1 2">
    <name type="scientific">Paenibacillus glycanilyticus</name>
    <dbReference type="NCBI Taxonomy" id="126569"/>
    <lineage>
        <taxon>Bacteria</taxon>
        <taxon>Bacillati</taxon>
        <taxon>Bacillota</taxon>
        <taxon>Bacilli</taxon>
        <taxon>Bacillales</taxon>
        <taxon>Paenibacillaceae</taxon>
        <taxon>Paenibacillus</taxon>
    </lineage>
</organism>
<dbReference type="SUPFAM" id="SSF52540">
    <property type="entry name" value="P-loop containing nucleoside triphosphate hydrolases"/>
    <property type="match status" value="1"/>
</dbReference>
<evidence type="ECO:0000313" key="2">
    <source>
        <dbReference type="Proteomes" id="UP001157114"/>
    </source>
</evidence>
<name>A0ABQ6GJW1_9BACL</name>
<gene>
    <name evidence="1" type="ORF">MU1_48540</name>
</gene>
<dbReference type="PANTHER" id="PTHR37816:SF2">
    <property type="entry name" value="DNA TOPOLOGY MODULATION PROTEIN FLAR-RELATED PROTEIN"/>
    <property type="match status" value="1"/>
</dbReference>
<dbReference type="PANTHER" id="PTHR37816">
    <property type="entry name" value="YALI0E33011P"/>
    <property type="match status" value="1"/>
</dbReference>
<reference evidence="1 2" key="1">
    <citation type="submission" date="2023-03" db="EMBL/GenBank/DDBJ databases">
        <title>Draft genome sequence of the bacteria which degrade cell wall of Tricholomamatutake.</title>
        <authorList>
            <person name="Konishi Y."/>
            <person name="Fukuta Y."/>
            <person name="Shirasaka N."/>
        </authorList>
    </citation>
    <scope>NUCLEOTIDE SEQUENCE [LARGE SCALE GENOMIC DNA]</scope>
    <source>
        <strain evidence="2">mu1</strain>
    </source>
</reference>
<keyword evidence="2" id="KW-1185">Reference proteome</keyword>
<dbReference type="InterPro" id="IPR052922">
    <property type="entry name" value="Cytidylate_Kinase-2"/>
</dbReference>
<dbReference type="InterPro" id="IPR027417">
    <property type="entry name" value="P-loop_NTPase"/>
</dbReference>
<proteinExistence type="predicted"/>